<dbReference type="EMBL" id="MH697589">
    <property type="protein sequence ID" value="AXQ52898.1"/>
    <property type="molecule type" value="Genomic_DNA"/>
</dbReference>
<evidence type="ECO:0000313" key="1">
    <source>
        <dbReference type="EMBL" id="AXQ52898.1"/>
    </source>
</evidence>
<reference evidence="1 2" key="1">
    <citation type="submission" date="2018-07" db="EMBL/GenBank/DDBJ databases">
        <authorList>
            <person name="Bray K.S."/>
            <person name="Carr Z.A."/>
            <person name="Cox A."/>
            <person name="Croney S.M."/>
            <person name="Francisco T.J."/>
            <person name="Gragg K.N."/>
            <person name="Gress-Byrd C.M."/>
            <person name="Holcomb E.R."/>
            <person name="Justice T.A."/>
            <person name="Latham E.D."/>
            <person name="Lovell F.C."/>
            <person name="Miller H.N."/>
            <person name="Quesada C."/>
            <person name="Radey J."/>
            <person name="Robinson P.M."/>
            <person name="Scott K.N."/>
            <person name="Smith C.E."/>
            <person name="Stamey B.D."/>
            <person name="Stanley G.P."/>
            <person name="Suchonic E.A."/>
            <person name="Taylor K.N."/>
            <person name="Weindel N.A."/>
            <person name="Wiseman B.T."/>
            <person name="Eckardt M.A."/>
            <person name="Gainey M.D."/>
            <person name="Wallen J.R."/>
            <person name="Garlena R.A."/>
            <person name="Russell D.A."/>
            <person name="Pope W.H."/>
            <person name="Jacobs-Sera D."/>
            <person name="Hatfull G.F."/>
        </authorList>
    </citation>
    <scope>NUCLEOTIDE SEQUENCE [LARGE SCALE GENOMIC DNA]</scope>
</reference>
<gene>
    <name evidence="1" type="primary">34</name>
    <name evidence="1" type="ORF">SEA_NEFERTHENA_34</name>
</gene>
<proteinExistence type="predicted"/>
<dbReference type="GeneID" id="54999108"/>
<name>A0A385D3E7_9CAUD</name>
<dbReference type="InterPro" id="IPR027417">
    <property type="entry name" value="P-loop_NTPase"/>
</dbReference>
<dbReference type="Pfam" id="PF13479">
    <property type="entry name" value="AAA_24"/>
    <property type="match status" value="1"/>
</dbReference>
<protein>
    <submittedName>
        <fullName evidence="1">AAA-ATPase</fullName>
    </submittedName>
</protein>
<keyword evidence="2" id="KW-1185">Reference proteome</keyword>
<organism evidence="1 2">
    <name type="scientific">Microbacterium phage Neferthena</name>
    <dbReference type="NCBI Taxonomy" id="2301539"/>
    <lineage>
        <taxon>Viruses</taxon>
        <taxon>Duplodnaviria</taxon>
        <taxon>Heunggongvirae</taxon>
        <taxon>Uroviricota</taxon>
        <taxon>Caudoviricetes</taxon>
        <taxon>Neferthenavirus</taxon>
        <taxon>Neferthenavirus neferthena</taxon>
    </lineage>
</organism>
<dbReference type="Proteomes" id="UP000261846">
    <property type="component" value="Segment"/>
</dbReference>
<evidence type="ECO:0000313" key="2">
    <source>
        <dbReference type="Proteomes" id="UP000261846"/>
    </source>
</evidence>
<dbReference type="KEGG" id="vg:54999108"/>
<dbReference type="RefSeq" id="YP_009808210.1">
    <property type="nucleotide sequence ID" value="NC_048038.1"/>
</dbReference>
<accession>A0A385D3E7</accession>
<sequence length="231" mass="24801">MSVITIYGRPKVGKTTLALKDAPKGKTAVFSADRGLLGINTQGMTILEDLASRSINKTVNSTFLAKHQRFVVDTATSLHTLFQQESAGGPGAQIRKQDFGVANNGLATLIRTLRDSGKDVIVLAQERFILPGQGLGADGKSEWTPEDEDEDQNAMITVDLSAGAASALLQMSDAIGRLYIANVNDKPVRRLWLGPSASIVAGARSDTYHGTPPYLKQPSIGRLNQLLGWTR</sequence>
<dbReference type="SUPFAM" id="SSF52540">
    <property type="entry name" value="P-loop containing nucleoside triphosphate hydrolases"/>
    <property type="match status" value="1"/>
</dbReference>